<feature type="region of interest" description="Disordered" evidence="1">
    <location>
        <begin position="1"/>
        <end position="20"/>
    </location>
</feature>
<feature type="compositionally biased region" description="Basic residues" evidence="1">
    <location>
        <begin position="97"/>
        <end position="108"/>
    </location>
</feature>
<proteinExistence type="predicted"/>
<feature type="region of interest" description="Disordered" evidence="1">
    <location>
        <begin position="72"/>
        <end position="143"/>
    </location>
</feature>
<evidence type="ECO:0000256" key="1">
    <source>
        <dbReference type="SAM" id="MobiDB-lite"/>
    </source>
</evidence>
<evidence type="ECO:0000313" key="2">
    <source>
        <dbReference type="Proteomes" id="UP000095280"/>
    </source>
</evidence>
<feature type="compositionally biased region" description="Basic and acidic residues" evidence="1">
    <location>
        <begin position="127"/>
        <end position="141"/>
    </location>
</feature>
<sequence>SQQMVSRAGHPRRVQQPGTECGPVWLMRRLYRPVSNTSTDHYGNSSANSAIAISGSSGAFLARRRRQRAAVPELLLKLPRPPQHGHSRRQMPDKRAQPKRRRSNRRSLNRAALSQRRPPPLRQILYPDRENPNHNRPDYRFEPPPYLAVDRNIGPQACPSCQQQALSQALVSLA</sequence>
<reference evidence="3" key="1">
    <citation type="submission" date="2016-11" db="UniProtKB">
        <authorList>
            <consortium name="WormBaseParasite"/>
        </authorList>
    </citation>
    <scope>IDENTIFICATION</scope>
</reference>
<evidence type="ECO:0000313" key="3">
    <source>
        <dbReference type="WBParaSite" id="maker-unitig_44791-snap-gene-0.2-mRNA-1"/>
    </source>
</evidence>
<dbReference type="WBParaSite" id="maker-unitig_44791-snap-gene-0.2-mRNA-1">
    <property type="protein sequence ID" value="maker-unitig_44791-snap-gene-0.2-mRNA-1"/>
    <property type="gene ID" value="maker-unitig_44791-snap-gene-0.2"/>
</dbReference>
<organism evidence="2 3">
    <name type="scientific">Macrostomum lignano</name>
    <dbReference type="NCBI Taxonomy" id="282301"/>
    <lineage>
        <taxon>Eukaryota</taxon>
        <taxon>Metazoa</taxon>
        <taxon>Spiralia</taxon>
        <taxon>Lophotrochozoa</taxon>
        <taxon>Platyhelminthes</taxon>
        <taxon>Rhabditophora</taxon>
        <taxon>Macrostomorpha</taxon>
        <taxon>Macrostomida</taxon>
        <taxon>Macrostomidae</taxon>
        <taxon>Macrostomum</taxon>
    </lineage>
</organism>
<dbReference type="Proteomes" id="UP000095280">
    <property type="component" value="Unplaced"/>
</dbReference>
<protein>
    <submittedName>
        <fullName evidence="3">GAGA-binding transcriptional activator</fullName>
    </submittedName>
</protein>
<name>A0A1I8FSI3_9PLAT</name>
<keyword evidence="2" id="KW-1185">Reference proteome</keyword>
<accession>A0A1I8FSI3</accession>
<dbReference type="AlphaFoldDB" id="A0A1I8FSI3"/>